<dbReference type="GO" id="GO:0006508">
    <property type="term" value="P:proteolysis"/>
    <property type="evidence" value="ECO:0007669"/>
    <property type="project" value="UniProtKB-KW"/>
</dbReference>
<evidence type="ECO:0000313" key="8">
    <source>
        <dbReference type="Proteomes" id="UP000274822"/>
    </source>
</evidence>
<evidence type="ECO:0000256" key="2">
    <source>
        <dbReference type="ARBA" id="ARBA00022670"/>
    </source>
</evidence>
<dbReference type="Proteomes" id="UP000274822">
    <property type="component" value="Unassembled WGS sequence"/>
</dbReference>
<protein>
    <submittedName>
        <fullName evidence="7">Serine carboxypeptidase S28-domain-containing protein</fullName>
    </submittedName>
</protein>
<dbReference type="Pfam" id="PF05577">
    <property type="entry name" value="Peptidase_S28"/>
    <property type="match status" value="2"/>
</dbReference>
<dbReference type="InterPro" id="IPR008758">
    <property type="entry name" value="Peptidase_S28"/>
</dbReference>
<reference evidence="7 8" key="1">
    <citation type="journal article" date="2018" name="New Phytol.">
        <title>Phylogenomics of Endogonaceae and evolution of mycorrhizas within Mucoromycota.</title>
        <authorList>
            <person name="Chang Y."/>
            <person name="Desiro A."/>
            <person name="Na H."/>
            <person name="Sandor L."/>
            <person name="Lipzen A."/>
            <person name="Clum A."/>
            <person name="Barry K."/>
            <person name="Grigoriev I.V."/>
            <person name="Martin F.M."/>
            <person name="Stajich J.E."/>
            <person name="Smith M.E."/>
            <person name="Bonito G."/>
            <person name="Spatafora J.W."/>
        </authorList>
    </citation>
    <scope>NUCLEOTIDE SEQUENCE [LARGE SCALE GENOMIC DNA]</scope>
    <source>
        <strain evidence="7 8">AD002</strain>
    </source>
</reference>
<keyword evidence="7" id="KW-0121">Carboxypeptidase</keyword>
<evidence type="ECO:0000313" key="7">
    <source>
        <dbReference type="EMBL" id="RUS28567.1"/>
    </source>
</evidence>
<comment type="caution">
    <text evidence="7">The sequence shown here is derived from an EMBL/GenBank/DDBJ whole genome shotgun (WGS) entry which is preliminary data.</text>
</comment>
<dbReference type="GO" id="GO:0070008">
    <property type="term" value="F:serine-type exopeptidase activity"/>
    <property type="evidence" value="ECO:0007669"/>
    <property type="project" value="InterPro"/>
</dbReference>
<comment type="similarity">
    <text evidence="1">Belongs to the peptidase S28 family.</text>
</comment>
<dbReference type="AlphaFoldDB" id="A0A433QFJ3"/>
<keyword evidence="5" id="KW-0325">Glycoprotein</keyword>
<keyword evidence="8" id="KW-1185">Reference proteome</keyword>
<evidence type="ECO:0000256" key="3">
    <source>
        <dbReference type="ARBA" id="ARBA00022729"/>
    </source>
</evidence>
<evidence type="ECO:0000256" key="6">
    <source>
        <dbReference type="SAM" id="Phobius"/>
    </source>
</evidence>
<dbReference type="GO" id="GO:0004180">
    <property type="term" value="F:carboxypeptidase activity"/>
    <property type="evidence" value="ECO:0007669"/>
    <property type="project" value="UniProtKB-KW"/>
</dbReference>
<dbReference type="PANTHER" id="PTHR11010:SF23">
    <property type="entry name" value="SERINE PEPTIDASE"/>
    <property type="match status" value="1"/>
</dbReference>
<dbReference type="InterPro" id="IPR029058">
    <property type="entry name" value="AB_hydrolase_fold"/>
</dbReference>
<name>A0A433QFJ3_9FUNG</name>
<dbReference type="GO" id="GO:0008239">
    <property type="term" value="F:dipeptidyl-peptidase activity"/>
    <property type="evidence" value="ECO:0007669"/>
    <property type="project" value="TreeGrafter"/>
</dbReference>
<keyword evidence="6" id="KW-1133">Transmembrane helix</keyword>
<dbReference type="Gene3D" id="3.40.50.1820">
    <property type="entry name" value="alpha/beta hydrolase"/>
    <property type="match status" value="1"/>
</dbReference>
<dbReference type="PANTHER" id="PTHR11010">
    <property type="entry name" value="PROTEASE S28 PRO-X CARBOXYPEPTIDASE-RELATED"/>
    <property type="match status" value="1"/>
</dbReference>
<evidence type="ECO:0000256" key="4">
    <source>
        <dbReference type="ARBA" id="ARBA00022801"/>
    </source>
</evidence>
<gene>
    <name evidence="7" type="ORF">BC938DRAFT_481730</name>
</gene>
<dbReference type="EMBL" id="RBNJ01006457">
    <property type="protein sequence ID" value="RUS28567.1"/>
    <property type="molecule type" value="Genomic_DNA"/>
</dbReference>
<sequence length="426" mass="48352">MSKVISRVGSITLSEYISQLLPSLFPSFLIVMARLIFLWAITLALVSIVNAITLTRLFEIQSNSRNKRFASNKIAESSALGPFTFPQKVDHFDRKNNATFSQRYWLNSTNYRPGGPIIFFTPGEEDASSFLDFLIKFETSLLAQKLGGVVILYEHRYYGESNPVSDLSSKNMVYLNVDQSLADIVNFMQTVESTASLVIPVWFWQRIYPGKPNTFEEFCQVFNNATTTSAQVAAYASWYTVYAAAADTCEANQTQDDCFGSYDPKNSFYTNTTLNNAGRSWAWQLCLEFGYWQAAAPKGHPTLISRLVTAEYWQRQCPFHFPDSILPRKPRTNYINKKFGGWKLEADHIFWINGEFDPWRPLSVASPNAPKRLSTEKSPNVVIKGAIHGWDDFWSPTIVIPEPIVEVHNQLISSLSGWLKNFNATK</sequence>
<keyword evidence="4" id="KW-0378">Hydrolase</keyword>
<proteinExistence type="inferred from homology"/>
<feature type="transmembrane region" description="Helical" evidence="6">
    <location>
        <begin position="28"/>
        <end position="58"/>
    </location>
</feature>
<dbReference type="SUPFAM" id="SSF53474">
    <property type="entry name" value="alpha/beta-Hydrolases"/>
    <property type="match status" value="1"/>
</dbReference>
<evidence type="ECO:0000256" key="5">
    <source>
        <dbReference type="ARBA" id="ARBA00023180"/>
    </source>
</evidence>
<evidence type="ECO:0000256" key="1">
    <source>
        <dbReference type="ARBA" id="ARBA00011079"/>
    </source>
</evidence>
<organism evidence="7 8">
    <name type="scientific">Jimgerdemannia flammicorona</name>
    <dbReference type="NCBI Taxonomy" id="994334"/>
    <lineage>
        <taxon>Eukaryota</taxon>
        <taxon>Fungi</taxon>
        <taxon>Fungi incertae sedis</taxon>
        <taxon>Mucoromycota</taxon>
        <taxon>Mucoromycotina</taxon>
        <taxon>Endogonomycetes</taxon>
        <taxon>Endogonales</taxon>
        <taxon>Endogonaceae</taxon>
        <taxon>Jimgerdemannia</taxon>
    </lineage>
</organism>
<keyword evidence="3" id="KW-0732">Signal</keyword>
<accession>A0A433QFJ3</accession>
<keyword evidence="6" id="KW-0812">Transmembrane</keyword>
<keyword evidence="6" id="KW-0472">Membrane</keyword>
<keyword evidence="2" id="KW-0645">Protease</keyword>